<dbReference type="Gramene" id="TraesJUL6B03G03514860.1">
    <property type="protein sequence ID" value="TraesJUL6B03G03514860.1.CDS1"/>
    <property type="gene ID" value="TraesJUL6B03G03514860"/>
</dbReference>
<dbReference type="RefSeq" id="XP_044409216.1">
    <property type="nucleotide sequence ID" value="XM_044553281.1"/>
</dbReference>
<dbReference type="Pfam" id="PF07893">
    <property type="entry name" value="DUF1668"/>
    <property type="match status" value="1"/>
</dbReference>
<dbReference type="Gramene" id="TraesRN6B0100400400.1">
    <property type="protein sequence ID" value="TraesRN6B0100400400.1"/>
    <property type="gene ID" value="TraesRN6B0100400400"/>
</dbReference>
<proteinExistence type="predicted"/>
<dbReference type="Gramene" id="TraesLAC6B03G03441030.1">
    <property type="protein sequence ID" value="TraesLAC6B03G03441030.1.CDS1"/>
    <property type="gene ID" value="TraesLAC6B03G03441030"/>
</dbReference>
<dbReference type="PANTHER" id="PTHR33085:SF62">
    <property type="entry name" value="OS03G0632600 PROTEIN"/>
    <property type="match status" value="1"/>
</dbReference>
<dbReference type="Gramene" id="TraesPARA_EIv1.0_2036650.1">
    <property type="protein sequence ID" value="TraesPARA_EIv1.0_2036650.1.CDS1"/>
    <property type="gene ID" value="TraesPARA_EIv1.0_2036650"/>
</dbReference>
<dbReference type="Gramene" id="TraesWEE_scaffold_063991_01G000200.1">
    <property type="protein sequence ID" value="TraesWEE_scaffold_063991_01G000200.1"/>
    <property type="gene ID" value="TraesWEE_scaffold_063991_01G000200"/>
</dbReference>
<dbReference type="Proteomes" id="UP000019116">
    <property type="component" value="Chromosome 6B"/>
</dbReference>
<dbReference type="GeneID" id="123133891"/>
<dbReference type="Gramene" id="TraesARI6B03G03445080.1">
    <property type="protein sequence ID" value="TraesARI6B03G03445080.1.CDS1"/>
    <property type="gene ID" value="TraesARI6B03G03445080"/>
</dbReference>
<dbReference type="OrthoDB" id="635005at2759"/>
<dbReference type="Gramene" id="TraesMAC6B03G03485210.1">
    <property type="protein sequence ID" value="TraesMAC6B03G03485210.1.CDS1"/>
    <property type="gene ID" value="TraesMAC6B03G03485210"/>
</dbReference>
<protein>
    <recommendedName>
        <fullName evidence="3">DUF1618 domain-containing protein</fullName>
    </recommendedName>
</protein>
<dbReference type="Gramene" id="TraesSTA6B03G03477490.1">
    <property type="protein sequence ID" value="TraesSTA6B03G03477490.1.CDS1"/>
    <property type="gene ID" value="TraesSTA6B03G03477490"/>
</dbReference>
<dbReference type="Gramene" id="TraesJAG6B03G03477090.1">
    <property type="protein sequence ID" value="TraesJAG6B03G03477090.1.CDS1"/>
    <property type="gene ID" value="TraesJAG6B03G03477090"/>
</dbReference>
<dbReference type="AlphaFoldDB" id="A0A3B6PKN5"/>
<organism evidence="1">
    <name type="scientific">Triticum aestivum</name>
    <name type="common">Wheat</name>
    <dbReference type="NCBI Taxonomy" id="4565"/>
    <lineage>
        <taxon>Eukaryota</taxon>
        <taxon>Viridiplantae</taxon>
        <taxon>Streptophyta</taxon>
        <taxon>Embryophyta</taxon>
        <taxon>Tracheophyta</taxon>
        <taxon>Spermatophyta</taxon>
        <taxon>Magnoliopsida</taxon>
        <taxon>Liliopsida</taxon>
        <taxon>Poales</taxon>
        <taxon>Poaceae</taxon>
        <taxon>BOP clade</taxon>
        <taxon>Pooideae</taxon>
        <taxon>Triticodae</taxon>
        <taxon>Triticeae</taxon>
        <taxon>Triticinae</taxon>
        <taxon>Triticum</taxon>
    </lineage>
</organism>
<dbReference type="Gramene" id="TraesLDM6B03G03491380.1">
    <property type="protein sequence ID" value="TraesLDM6B03G03491380.1.CDS1"/>
    <property type="gene ID" value="TraesLDM6B03G03491380"/>
</dbReference>
<keyword evidence="2" id="KW-1185">Reference proteome</keyword>
<dbReference type="Gramene" id="TraesROB_scaffold_068015_01G000300.1">
    <property type="protein sequence ID" value="TraesROB_scaffold_068015_01G000300.1"/>
    <property type="gene ID" value="TraesROB_scaffold_068015_01G000300"/>
</dbReference>
<dbReference type="PANTHER" id="PTHR33085">
    <property type="entry name" value="OS12G0113100 PROTEIN-RELATED"/>
    <property type="match status" value="1"/>
</dbReference>
<dbReference type="EnsemblPlants" id="TraesCS6B02G163600.1">
    <property type="protein sequence ID" value="TraesCS6B02G163600.1.cds1"/>
    <property type="gene ID" value="TraesCS6B02G163600"/>
</dbReference>
<reference evidence="1" key="1">
    <citation type="submission" date="2018-08" db="EMBL/GenBank/DDBJ databases">
        <authorList>
            <person name="Rossello M."/>
        </authorList>
    </citation>
    <scope>NUCLEOTIDE SEQUENCE [LARGE SCALE GENOMIC DNA]</scope>
    <source>
        <strain evidence="1">cv. Chinese Spring</strain>
    </source>
</reference>
<evidence type="ECO:0008006" key="3">
    <source>
        <dbReference type="Google" id="ProtNLM"/>
    </source>
</evidence>
<dbReference type="Gramene" id="TraesCS6B03G0415100.1">
    <property type="protein sequence ID" value="TraesCS6B03G0415100.1.CDS1"/>
    <property type="gene ID" value="TraesCS6B03G0415100"/>
</dbReference>
<dbReference type="OMA" id="ESNFCLL"/>
<dbReference type="InterPro" id="IPR012871">
    <property type="entry name" value="DUF1668_ORYSA"/>
</dbReference>
<dbReference type="Gramene" id="TraesNOR6B03G03520360.1">
    <property type="protein sequence ID" value="TraesNOR6B03G03520360.1.CDS1"/>
    <property type="gene ID" value="TraesNOR6B03G03520360"/>
</dbReference>
<name>A0A3B6PKN5_WHEAT</name>
<dbReference type="Gramene" id="TraesCAD_scaffold_031512_01G000200.1">
    <property type="protein sequence ID" value="TraesCAD_scaffold_031512_01G000200.1"/>
    <property type="gene ID" value="TraesCAD_scaffold_031512_01G000200"/>
</dbReference>
<gene>
    <name evidence="1" type="primary">LOC123133891</name>
</gene>
<evidence type="ECO:0000313" key="1">
    <source>
        <dbReference type="EnsemblPlants" id="TraesCS6B02G163600.1.cds1"/>
    </source>
</evidence>
<sequence>MQFQRKNSMGKKKKHAKTWPIEKPQHLYLVLDDWSWGYSIRKIDLTFGDERRGAIYTSEDRLPSAMFCLQGRRGEPKAIMGAFDNMILAMPPLDHIHGMNNLGLHCGAVIDIHARTFINGPWQDTSLDVVNPIYIPVGGRLFFLGDSSSWMLYQACDDAYFYNFVWAWSELPKPIFQCELVTSYAVHPDERTIFVSGSFDAPTTFSINTTDPATIGLEEPVNPQWKQHGMWQLPFTGRGYFDPELDAWVGLSAQLDTIGHICSCDVVSTNSDTSHQQCPALKVGKENLFGEFLDERHIGATLVYTGGESKFCLLEVICMQADLANQPTESDEKNEDFDAGLNDTYSDETTVGEVTDEMNEYSTNEVNEEQDQKRFLRLTTFSLRYDRNGDLTTGNSRRVRYYSLPQGVTNSMLEYPVAFWM</sequence>
<dbReference type="Gramene" id="TraesCS6B02G163600.1">
    <property type="protein sequence ID" value="TraesCS6B02G163600.1.cds1"/>
    <property type="gene ID" value="TraesCS6B02G163600"/>
</dbReference>
<evidence type="ECO:0000313" key="2">
    <source>
        <dbReference type="Proteomes" id="UP000019116"/>
    </source>
</evidence>
<reference evidence="1" key="2">
    <citation type="submission" date="2018-10" db="UniProtKB">
        <authorList>
            <consortium name="EnsemblPlants"/>
        </authorList>
    </citation>
    <scope>IDENTIFICATION</scope>
</reference>
<dbReference type="Gramene" id="TraesCLE_scaffold_021667_01G000300.1">
    <property type="protein sequence ID" value="TraesCLE_scaffold_021667_01G000300.1"/>
    <property type="gene ID" value="TraesCLE_scaffold_021667_01G000300"/>
</dbReference>
<accession>A0A3B6PKN5</accession>